<evidence type="ECO:0000256" key="3">
    <source>
        <dbReference type="ARBA" id="ARBA00022643"/>
    </source>
</evidence>
<keyword evidence="2" id="KW-0285">Flavoprotein</keyword>
<dbReference type="PROSITE" id="PS01136">
    <property type="entry name" value="UPF0034"/>
    <property type="match status" value="1"/>
</dbReference>
<evidence type="ECO:0000256" key="9">
    <source>
        <dbReference type="ARBA" id="ARBA00038890"/>
    </source>
</evidence>
<dbReference type="InterPro" id="IPR035587">
    <property type="entry name" value="DUS-like_FMN-bd"/>
</dbReference>
<keyword evidence="3" id="KW-0288">FMN</keyword>
<dbReference type="RefSeq" id="XP_065659484.1">
    <property type="nucleotide sequence ID" value="XM_065803412.1"/>
</dbReference>
<protein>
    <recommendedName>
        <fullName evidence="9">tRNA-dihydrouridine(16/17) synthase [NAD(P)(+)]</fullName>
        <ecNumber evidence="9">1.3.1.88</ecNumber>
    </recommendedName>
</protein>
<keyword evidence="5" id="KW-0521">NADP</keyword>
<dbReference type="EC" id="1.3.1.88" evidence="9"/>
<keyword evidence="15" id="KW-1185">Reference proteome</keyword>
<keyword evidence="4" id="KW-0819">tRNA processing</keyword>
<dbReference type="PANTHER" id="PTHR11082:SF5">
    <property type="entry name" value="TRNA-DIHYDROURIDINE(16_17) SYNTHASE [NAD(P)(+)]-LIKE"/>
    <property type="match status" value="1"/>
</dbReference>
<evidence type="ECO:0000313" key="15">
    <source>
        <dbReference type="Proteomes" id="UP001652625"/>
    </source>
</evidence>
<comment type="catalytic activity">
    <reaction evidence="11">
        <text>5,6-dihydrouridine(16) in tRNA + NADP(+) = uridine(16) in tRNA + NADPH + H(+)</text>
        <dbReference type="Rhea" id="RHEA:53376"/>
        <dbReference type="Rhea" id="RHEA-COMP:13543"/>
        <dbReference type="Rhea" id="RHEA-COMP:13544"/>
        <dbReference type="ChEBI" id="CHEBI:15378"/>
        <dbReference type="ChEBI" id="CHEBI:57783"/>
        <dbReference type="ChEBI" id="CHEBI:58349"/>
        <dbReference type="ChEBI" id="CHEBI:65315"/>
        <dbReference type="ChEBI" id="CHEBI:74443"/>
        <dbReference type="EC" id="1.3.1.88"/>
    </reaction>
    <physiologicalReaction direction="right-to-left" evidence="11">
        <dbReference type="Rhea" id="RHEA:53378"/>
    </physiologicalReaction>
</comment>
<evidence type="ECO:0000256" key="7">
    <source>
        <dbReference type="ARBA" id="ARBA00023027"/>
    </source>
</evidence>
<evidence type="ECO:0000259" key="14">
    <source>
        <dbReference type="Pfam" id="PF01207"/>
    </source>
</evidence>
<dbReference type="Proteomes" id="UP001652625">
    <property type="component" value="Chromosome 08"/>
</dbReference>
<evidence type="ECO:0000256" key="8">
    <source>
        <dbReference type="ARBA" id="ARBA00038313"/>
    </source>
</evidence>
<evidence type="ECO:0000256" key="10">
    <source>
        <dbReference type="ARBA" id="ARBA00047287"/>
    </source>
</evidence>
<accession>A0ABM4CCV3</accession>
<dbReference type="CDD" id="cd02801">
    <property type="entry name" value="DUS_like_FMN"/>
    <property type="match status" value="1"/>
</dbReference>
<evidence type="ECO:0000256" key="12">
    <source>
        <dbReference type="ARBA" id="ARBA00048934"/>
    </source>
</evidence>
<dbReference type="InterPro" id="IPR013785">
    <property type="entry name" value="Aldolase_TIM"/>
</dbReference>
<evidence type="ECO:0000256" key="1">
    <source>
        <dbReference type="ARBA" id="ARBA00001917"/>
    </source>
</evidence>
<keyword evidence="6" id="KW-0560">Oxidoreductase</keyword>
<comment type="similarity">
    <text evidence="8">Belongs to the Dus family. Dus1 subfamily.</text>
</comment>
<dbReference type="PANTHER" id="PTHR11082">
    <property type="entry name" value="TRNA-DIHYDROURIDINE SYNTHASE"/>
    <property type="match status" value="1"/>
</dbReference>
<dbReference type="GeneID" id="100206070"/>
<gene>
    <name evidence="16" type="primary">LOC100206070</name>
</gene>
<comment type="cofactor">
    <cofactor evidence="1">
        <name>FMN</name>
        <dbReference type="ChEBI" id="CHEBI:58210"/>
    </cofactor>
</comment>
<comment type="catalytic activity">
    <reaction evidence="12">
        <text>5,6-dihydrouridine(16) in tRNA + NAD(+) = uridine(16) in tRNA + NADH + H(+)</text>
        <dbReference type="Rhea" id="RHEA:53380"/>
        <dbReference type="Rhea" id="RHEA-COMP:13543"/>
        <dbReference type="Rhea" id="RHEA-COMP:13544"/>
        <dbReference type="ChEBI" id="CHEBI:15378"/>
        <dbReference type="ChEBI" id="CHEBI:57540"/>
        <dbReference type="ChEBI" id="CHEBI:57945"/>
        <dbReference type="ChEBI" id="CHEBI:65315"/>
        <dbReference type="ChEBI" id="CHEBI:74443"/>
        <dbReference type="EC" id="1.3.1.88"/>
    </reaction>
    <physiologicalReaction direction="right-to-left" evidence="12">
        <dbReference type="Rhea" id="RHEA:53382"/>
    </physiologicalReaction>
</comment>
<sequence length="480" mass="54612">MSEDASAAYEFYEKVLGSPKYVLAPMVEQSELAFRSLCREYGAQLCYTPMWHAALFVNNEKYRKAAIETAFHDRPLLFQFCANDPQIFAEACALAEPYCDGVDLNLGCPQVIAARGHYGSYLMEELDLVEEIVKTACARITKPITCKIRVYESIEKTVTYAKRLERAGAKILTVHGRRRDQKGPKTGLASWDHIKAVKENVKIPVFANGNIQYLRDVIKCLEYTKVDGIMSAEGALYNPAIFSGRQPPAWEMVDSYLAYAEKHTPPVGYIRGHLFRIYLHCLSKYPDLRIPMGLARSFDALKEVCKQVKELCLKDAEKDIAEGKDSEEPDCLPYWRCQPYVRPPINILGKRTSDDEEKLPRNDYPSKRKLLQIKHQENGGKGLFRNLARNKWPLCKTCGKNPWGQKCEYNRCRKCCKDIAAVEFLNCKGHKWRFQIITDAVENPKATVIKSNDQDVTGTIELSEELNSDKKNIESVLDAP</sequence>
<evidence type="ECO:0000313" key="16">
    <source>
        <dbReference type="RefSeq" id="XP_065659484.1"/>
    </source>
</evidence>
<organism evidence="15 16">
    <name type="scientific">Hydra vulgaris</name>
    <name type="common">Hydra</name>
    <name type="synonym">Hydra attenuata</name>
    <dbReference type="NCBI Taxonomy" id="6087"/>
    <lineage>
        <taxon>Eukaryota</taxon>
        <taxon>Metazoa</taxon>
        <taxon>Cnidaria</taxon>
        <taxon>Hydrozoa</taxon>
        <taxon>Hydroidolina</taxon>
        <taxon>Anthoathecata</taxon>
        <taxon>Aplanulata</taxon>
        <taxon>Hydridae</taxon>
        <taxon>Hydra</taxon>
    </lineage>
</organism>
<evidence type="ECO:0000256" key="5">
    <source>
        <dbReference type="ARBA" id="ARBA00022857"/>
    </source>
</evidence>
<comment type="catalytic activity">
    <reaction evidence="10">
        <text>5,6-dihydrouridine(17) in tRNA + NAD(+) = uridine(17) in tRNA + NADH + H(+)</text>
        <dbReference type="Rhea" id="RHEA:53372"/>
        <dbReference type="Rhea" id="RHEA-COMP:13541"/>
        <dbReference type="Rhea" id="RHEA-COMP:13542"/>
        <dbReference type="ChEBI" id="CHEBI:15378"/>
        <dbReference type="ChEBI" id="CHEBI:57540"/>
        <dbReference type="ChEBI" id="CHEBI:57945"/>
        <dbReference type="ChEBI" id="CHEBI:65315"/>
        <dbReference type="ChEBI" id="CHEBI:74443"/>
        <dbReference type="EC" id="1.3.1.88"/>
    </reaction>
    <physiologicalReaction direction="right-to-left" evidence="10">
        <dbReference type="Rhea" id="RHEA:53374"/>
    </physiologicalReaction>
</comment>
<proteinExistence type="inferred from homology"/>
<evidence type="ECO:0000256" key="13">
    <source>
        <dbReference type="ARBA" id="ARBA00049467"/>
    </source>
</evidence>
<dbReference type="InterPro" id="IPR018517">
    <property type="entry name" value="tRNA_hU_synthase_CS"/>
</dbReference>
<comment type="catalytic activity">
    <reaction evidence="13">
        <text>5,6-dihydrouridine(17) in tRNA + NADP(+) = uridine(17) in tRNA + NADPH + H(+)</text>
        <dbReference type="Rhea" id="RHEA:53368"/>
        <dbReference type="Rhea" id="RHEA-COMP:13541"/>
        <dbReference type="Rhea" id="RHEA-COMP:13542"/>
        <dbReference type="ChEBI" id="CHEBI:15378"/>
        <dbReference type="ChEBI" id="CHEBI:57783"/>
        <dbReference type="ChEBI" id="CHEBI:58349"/>
        <dbReference type="ChEBI" id="CHEBI:65315"/>
        <dbReference type="ChEBI" id="CHEBI:74443"/>
        <dbReference type="EC" id="1.3.1.88"/>
    </reaction>
    <physiologicalReaction direction="right-to-left" evidence="13">
        <dbReference type="Rhea" id="RHEA:53370"/>
    </physiologicalReaction>
</comment>
<evidence type="ECO:0000256" key="4">
    <source>
        <dbReference type="ARBA" id="ARBA00022694"/>
    </source>
</evidence>
<name>A0ABM4CCV3_HYDVU</name>
<dbReference type="SUPFAM" id="SSF51395">
    <property type="entry name" value="FMN-linked oxidoreductases"/>
    <property type="match status" value="1"/>
</dbReference>
<evidence type="ECO:0000256" key="6">
    <source>
        <dbReference type="ARBA" id="ARBA00023002"/>
    </source>
</evidence>
<feature type="domain" description="DUS-like FMN-binding" evidence="14">
    <location>
        <begin position="23"/>
        <end position="263"/>
    </location>
</feature>
<dbReference type="Pfam" id="PF01207">
    <property type="entry name" value="Dus"/>
    <property type="match status" value="1"/>
</dbReference>
<evidence type="ECO:0000256" key="2">
    <source>
        <dbReference type="ARBA" id="ARBA00022630"/>
    </source>
</evidence>
<dbReference type="Gene3D" id="3.20.20.70">
    <property type="entry name" value="Aldolase class I"/>
    <property type="match status" value="1"/>
</dbReference>
<evidence type="ECO:0000256" key="11">
    <source>
        <dbReference type="ARBA" id="ARBA00047652"/>
    </source>
</evidence>
<reference evidence="16" key="1">
    <citation type="submission" date="2025-08" db="UniProtKB">
        <authorList>
            <consortium name="RefSeq"/>
        </authorList>
    </citation>
    <scope>IDENTIFICATION</scope>
</reference>
<keyword evidence="7" id="KW-0520">NAD</keyword>